<dbReference type="Gene3D" id="3.30.200.20">
    <property type="entry name" value="Phosphorylase Kinase, domain 1"/>
    <property type="match status" value="1"/>
</dbReference>
<comment type="similarity">
    <text evidence="1">Belongs to the protein kinase superfamily. CMGC Ser/Thr protein kinase family. MNB/DYRK subfamily.</text>
</comment>
<dbReference type="Proteomes" id="UP000794436">
    <property type="component" value="Unassembled WGS sequence"/>
</dbReference>
<dbReference type="CDD" id="cd14210">
    <property type="entry name" value="PKc_DYRK"/>
    <property type="match status" value="1"/>
</dbReference>
<dbReference type="EMBL" id="SPLM01000001">
    <property type="protein sequence ID" value="TMW69165.1"/>
    <property type="molecule type" value="Genomic_DNA"/>
</dbReference>
<evidence type="ECO:0000256" key="6">
    <source>
        <dbReference type="ARBA" id="ARBA00022840"/>
    </source>
</evidence>
<evidence type="ECO:0000256" key="8">
    <source>
        <dbReference type="RuleBase" id="RU000304"/>
    </source>
</evidence>
<accession>A0A8K1FMB0</accession>
<dbReference type="Gene3D" id="1.10.510.10">
    <property type="entry name" value="Transferase(Phosphotransferase) domain 1"/>
    <property type="match status" value="1"/>
</dbReference>
<dbReference type="GO" id="GO:0005524">
    <property type="term" value="F:ATP binding"/>
    <property type="evidence" value="ECO:0007669"/>
    <property type="project" value="UniProtKB-UniRule"/>
</dbReference>
<evidence type="ECO:0000256" key="1">
    <source>
        <dbReference type="ARBA" id="ARBA00008867"/>
    </source>
</evidence>
<feature type="domain" description="Protein kinase" evidence="9">
    <location>
        <begin position="11"/>
        <end position="346"/>
    </location>
</feature>
<dbReference type="GO" id="GO:0004674">
    <property type="term" value="F:protein serine/threonine kinase activity"/>
    <property type="evidence" value="ECO:0007669"/>
    <property type="project" value="UniProtKB-KW"/>
</dbReference>
<evidence type="ECO:0000256" key="5">
    <source>
        <dbReference type="ARBA" id="ARBA00022777"/>
    </source>
</evidence>
<protein>
    <recommendedName>
        <fullName evidence="9">Protein kinase domain-containing protein</fullName>
    </recommendedName>
</protein>
<dbReference type="GO" id="GO:0005737">
    <property type="term" value="C:cytoplasm"/>
    <property type="evidence" value="ECO:0007669"/>
    <property type="project" value="TreeGrafter"/>
</dbReference>
<keyword evidence="2 8" id="KW-0723">Serine/threonine-protein kinase</keyword>
<keyword evidence="5" id="KW-0418">Kinase</keyword>
<dbReference type="SMART" id="SM00220">
    <property type="entry name" value="S_TKc"/>
    <property type="match status" value="1"/>
</dbReference>
<dbReference type="InterPro" id="IPR017441">
    <property type="entry name" value="Protein_kinase_ATP_BS"/>
</dbReference>
<proteinExistence type="inferred from homology"/>
<dbReference type="SUPFAM" id="SSF56112">
    <property type="entry name" value="Protein kinase-like (PK-like)"/>
    <property type="match status" value="1"/>
</dbReference>
<evidence type="ECO:0000313" key="10">
    <source>
        <dbReference type="EMBL" id="TMW69165.1"/>
    </source>
</evidence>
<dbReference type="OrthoDB" id="9332038at2759"/>
<reference evidence="10" key="1">
    <citation type="submission" date="2019-03" db="EMBL/GenBank/DDBJ databases">
        <title>Long read genome sequence of the mycoparasitic Pythium oligandrum ATCC 38472 isolated from sugarbeet rhizosphere.</title>
        <authorList>
            <person name="Gaulin E."/>
        </authorList>
    </citation>
    <scope>NUCLEOTIDE SEQUENCE</scope>
    <source>
        <strain evidence="10">ATCC 38472_TT</strain>
    </source>
</reference>
<organism evidence="10 11">
    <name type="scientific">Pythium oligandrum</name>
    <name type="common">Mycoparasitic fungus</name>
    <dbReference type="NCBI Taxonomy" id="41045"/>
    <lineage>
        <taxon>Eukaryota</taxon>
        <taxon>Sar</taxon>
        <taxon>Stramenopiles</taxon>
        <taxon>Oomycota</taxon>
        <taxon>Peronosporomycetes</taxon>
        <taxon>Pythiales</taxon>
        <taxon>Pythiaceae</taxon>
        <taxon>Pythium</taxon>
    </lineage>
</organism>
<evidence type="ECO:0000256" key="3">
    <source>
        <dbReference type="ARBA" id="ARBA00022679"/>
    </source>
</evidence>
<dbReference type="PROSITE" id="PS50011">
    <property type="entry name" value="PROTEIN_KINASE_DOM"/>
    <property type="match status" value="1"/>
</dbReference>
<keyword evidence="6 7" id="KW-0067">ATP-binding</keyword>
<keyword evidence="11" id="KW-1185">Reference proteome</keyword>
<comment type="caution">
    <text evidence="10">The sequence shown here is derived from an EMBL/GenBank/DDBJ whole genome shotgun (WGS) entry which is preliminary data.</text>
</comment>
<dbReference type="InterPro" id="IPR000719">
    <property type="entry name" value="Prot_kinase_dom"/>
</dbReference>
<evidence type="ECO:0000256" key="7">
    <source>
        <dbReference type="PROSITE-ProRule" id="PRU10141"/>
    </source>
</evidence>
<dbReference type="InterPro" id="IPR050494">
    <property type="entry name" value="Ser_Thr_dual-spec_kinase"/>
</dbReference>
<dbReference type="PANTHER" id="PTHR24058:SF22">
    <property type="entry name" value="DUAL SPECIFICITY TYROSINE-PHOSPHORYLATION-REGULATED KINASE 4"/>
    <property type="match status" value="1"/>
</dbReference>
<evidence type="ECO:0000259" key="9">
    <source>
        <dbReference type="PROSITE" id="PS50011"/>
    </source>
</evidence>
<evidence type="ECO:0000313" key="11">
    <source>
        <dbReference type="Proteomes" id="UP000794436"/>
    </source>
</evidence>
<dbReference type="PROSITE" id="PS00107">
    <property type="entry name" value="PROTEIN_KINASE_ATP"/>
    <property type="match status" value="1"/>
</dbReference>
<feature type="binding site" evidence="7">
    <location>
        <position position="40"/>
    </location>
    <ligand>
        <name>ATP</name>
        <dbReference type="ChEBI" id="CHEBI:30616"/>
    </ligand>
</feature>
<evidence type="ECO:0000256" key="2">
    <source>
        <dbReference type="ARBA" id="ARBA00022527"/>
    </source>
</evidence>
<name>A0A8K1FMB0_PYTOL</name>
<keyword evidence="3" id="KW-0808">Transferase</keyword>
<dbReference type="AlphaFoldDB" id="A0A8K1FMB0"/>
<dbReference type="Pfam" id="PF00069">
    <property type="entry name" value="Pkinase"/>
    <property type="match status" value="1"/>
</dbReference>
<dbReference type="PANTHER" id="PTHR24058">
    <property type="entry name" value="DUAL SPECIFICITY PROTEIN KINASE"/>
    <property type="match status" value="1"/>
</dbReference>
<dbReference type="InterPro" id="IPR011009">
    <property type="entry name" value="Kinase-like_dom_sf"/>
</dbReference>
<evidence type="ECO:0000256" key="4">
    <source>
        <dbReference type="ARBA" id="ARBA00022741"/>
    </source>
</evidence>
<dbReference type="InterPro" id="IPR008271">
    <property type="entry name" value="Ser/Thr_kinase_AS"/>
</dbReference>
<keyword evidence="4 7" id="KW-0547">Nucleotide-binding</keyword>
<dbReference type="GO" id="GO:0005856">
    <property type="term" value="C:cytoskeleton"/>
    <property type="evidence" value="ECO:0007669"/>
    <property type="project" value="TreeGrafter"/>
</dbReference>
<sequence length="354" mass="40584">MVQHDHLAYRYEVLYPLGAGSFGQVICCRDHQTNTTVAVKVIRNRKKYKEQAVIEIQVLSQLQSEAGGQHSVIQMLDYFHFRNHLCITFELLGINLYDYLKLRYFQGLPLWNIQSISRQLLQALVHLRGKHIVHCDLKPENVLVRSPLEFFAAGPSRTSVAHVTKPIDSICLIDFGSSCLEYSPIYTYIQSRFYRSPEVILGYAYDTAIDMWSFGCILVELHTGHPLFAGESETEQLMCMMELLGEPSAQFLVGCKRRKQFFMEESAKNPPVATPGSIQVEPPSMPSFRAMPYTNSRGRKRIPGSRDVQKAIKSTDVEFVEVVLQCFTWDPRERLTPERALTMPWLLKQLSRES</sequence>
<gene>
    <name evidence="10" type="ORF">Poli38472_001321</name>
</gene>
<dbReference type="PROSITE" id="PS00108">
    <property type="entry name" value="PROTEIN_KINASE_ST"/>
    <property type="match status" value="1"/>
</dbReference>